<dbReference type="Pfam" id="PF04237">
    <property type="entry name" value="YjbR"/>
    <property type="match status" value="1"/>
</dbReference>
<comment type="caution">
    <text evidence="1">The sequence shown here is derived from an EMBL/GenBank/DDBJ whole genome shotgun (WGS) entry which is preliminary data.</text>
</comment>
<dbReference type="Proteomes" id="UP000317303">
    <property type="component" value="Unassembled WGS sequence"/>
</dbReference>
<dbReference type="AlphaFoldDB" id="A0A660CCN3"/>
<evidence type="ECO:0000313" key="2">
    <source>
        <dbReference type="Proteomes" id="UP000317303"/>
    </source>
</evidence>
<keyword evidence="2" id="KW-1185">Reference proteome</keyword>
<name>A0A660CCN3_9PSEU</name>
<dbReference type="EMBL" id="VLJV01000001">
    <property type="protein sequence ID" value="TWH19259.1"/>
    <property type="molecule type" value="Genomic_DNA"/>
</dbReference>
<dbReference type="InterPro" id="IPR038056">
    <property type="entry name" value="YjbR-like_sf"/>
</dbReference>
<evidence type="ECO:0000313" key="1">
    <source>
        <dbReference type="EMBL" id="TWH19259.1"/>
    </source>
</evidence>
<dbReference type="PANTHER" id="PTHR35145:SF1">
    <property type="entry name" value="CYTOPLASMIC PROTEIN"/>
    <property type="match status" value="1"/>
</dbReference>
<reference evidence="1 2" key="1">
    <citation type="submission" date="2019-07" db="EMBL/GenBank/DDBJ databases">
        <title>R&amp;d 2014.</title>
        <authorList>
            <person name="Klenk H.-P."/>
        </authorList>
    </citation>
    <scope>NUCLEOTIDE SEQUENCE [LARGE SCALE GENOMIC DNA]</scope>
    <source>
        <strain evidence="1 2">DSM 43194</strain>
    </source>
</reference>
<gene>
    <name evidence="1" type="ORF">JD82_01082</name>
</gene>
<sequence length="149" mass="16464">MRECRGLPLPCVGMTPDRLRAACLEFTGAGEEFPFDEHISVFKVAGKMFALSALGRRPLSVNLKCEPELAVQLRSSYPAVTPGWHMNKRHWNTVVLDGSLPERMVLDLIEDSYDLVVAGLPRATRERLGWKALAEENVTRGPAAPPGHT</sequence>
<dbReference type="InterPro" id="IPR058532">
    <property type="entry name" value="YjbR/MT2646/Rv2570-like"/>
</dbReference>
<keyword evidence="1" id="KW-0238">DNA-binding</keyword>
<dbReference type="PANTHER" id="PTHR35145">
    <property type="entry name" value="CYTOPLASMIC PROTEIN-RELATED"/>
    <property type="match status" value="1"/>
</dbReference>
<dbReference type="SUPFAM" id="SSF142906">
    <property type="entry name" value="YjbR-like"/>
    <property type="match status" value="1"/>
</dbReference>
<protein>
    <submittedName>
        <fullName evidence="1">Putative DNA-binding protein (MmcQ/YjbR family)</fullName>
    </submittedName>
</protein>
<dbReference type="Gene3D" id="3.90.1150.30">
    <property type="match status" value="1"/>
</dbReference>
<dbReference type="InterPro" id="IPR007351">
    <property type="entry name" value="YjbR"/>
</dbReference>
<dbReference type="GO" id="GO:0003677">
    <property type="term" value="F:DNA binding"/>
    <property type="evidence" value="ECO:0007669"/>
    <property type="project" value="UniProtKB-KW"/>
</dbReference>
<organism evidence="1 2">
    <name type="scientific">Prauserella rugosa</name>
    <dbReference type="NCBI Taxonomy" id="43354"/>
    <lineage>
        <taxon>Bacteria</taxon>
        <taxon>Bacillati</taxon>
        <taxon>Actinomycetota</taxon>
        <taxon>Actinomycetes</taxon>
        <taxon>Pseudonocardiales</taxon>
        <taxon>Pseudonocardiaceae</taxon>
        <taxon>Prauserella</taxon>
    </lineage>
</organism>
<proteinExistence type="predicted"/>
<accession>A0A660CCN3</accession>